<dbReference type="EMBL" id="JAIWYP010000010">
    <property type="protein sequence ID" value="KAH3746559.1"/>
    <property type="molecule type" value="Genomic_DNA"/>
</dbReference>
<organism evidence="2 3">
    <name type="scientific">Dreissena polymorpha</name>
    <name type="common">Zebra mussel</name>
    <name type="synonym">Mytilus polymorpha</name>
    <dbReference type="NCBI Taxonomy" id="45954"/>
    <lineage>
        <taxon>Eukaryota</taxon>
        <taxon>Metazoa</taxon>
        <taxon>Spiralia</taxon>
        <taxon>Lophotrochozoa</taxon>
        <taxon>Mollusca</taxon>
        <taxon>Bivalvia</taxon>
        <taxon>Autobranchia</taxon>
        <taxon>Heteroconchia</taxon>
        <taxon>Euheterodonta</taxon>
        <taxon>Imparidentia</taxon>
        <taxon>Neoheterodontei</taxon>
        <taxon>Myida</taxon>
        <taxon>Dreissenoidea</taxon>
        <taxon>Dreissenidae</taxon>
        <taxon>Dreissena</taxon>
    </lineage>
</organism>
<dbReference type="Proteomes" id="UP000828390">
    <property type="component" value="Unassembled WGS sequence"/>
</dbReference>
<evidence type="ECO:0000313" key="2">
    <source>
        <dbReference type="EMBL" id="KAH3746559.1"/>
    </source>
</evidence>
<comment type="caution">
    <text evidence="2">The sequence shown here is derived from an EMBL/GenBank/DDBJ whole genome shotgun (WGS) entry which is preliminary data.</text>
</comment>
<dbReference type="AlphaFoldDB" id="A0A9D4I3B7"/>
<proteinExistence type="predicted"/>
<evidence type="ECO:0000256" key="1">
    <source>
        <dbReference type="SAM" id="Coils"/>
    </source>
</evidence>
<protein>
    <submittedName>
        <fullName evidence="2">Uncharacterized protein</fullName>
    </submittedName>
</protein>
<feature type="coiled-coil region" evidence="1">
    <location>
        <begin position="25"/>
        <end position="52"/>
    </location>
</feature>
<sequence>MVSSVLTEEPICTKYAFQDKLVDVVFELQHQIDTLKRALKNVQHQLNTYQLTKDMSTASLATRVDGLDTKLTAEDKRIEEKLTMLTNGLPSRITSMMTGVCMYYYIYLKVLLII</sequence>
<evidence type="ECO:0000313" key="3">
    <source>
        <dbReference type="Proteomes" id="UP000828390"/>
    </source>
</evidence>
<keyword evidence="3" id="KW-1185">Reference proteome</keyword>
<reference evidence="2" key="2">
    <citation type="submission" date="2020-11" db="EMBL/GenBank/DDBJ databases">
        <authorList>
            <person name="McCartney M.A."/>
            <person name="Auch B."/>
            <person name="Kono T."/>
            <person name="Mallez S."/>
            <person name="Becker A."/>
            <person name="Gohl D.M."/>
            <person name="Silverstein K.A.T."/>
            <person name="Koren S."/>
            <person name="Bechman K.B."/>
            <person name="Herman A."/>
            <person name="Abrahante J.E."/>
            <person name="Garbe J."/>
        </authorList>
    </citation>
    <scope>NUCLEOTIDE SEQUENCE</scope>
    <source>
        <strain evidence="2">Duluth1</strain>
        <tissue evidence="2">Whole animal</tissue>
    </source>
</reference>
<keyword evidence="1" id="KW-0175">Coiled coil</keyword>
<name>A0A9D4I3B7_DREPO</name>
<reference evidence="2" key="1">
    <citation type="journal article" date="2019" name="bioRxiv">
        <title>The Genome of the Zebra Mussel, Dreissena polymorpha: A Resource for Invasive Species Research.</title>
        <authorList>
            <person name="McCartney M.A."/>
            <person name="Auch B."/>
            <person name="Kono T."/>
            <person name="Mallez S."/>
            <person name="Zhang Y."/>
            <person name="Obille A."/>
            <person name="Becker A."/>
            <person name="Abrahante J.E."/>
            <person name="Garbe J."/>
            <person name="Badalamenti J.P."/>
            <person name="Herman A."/>
            <person name="Mangelson H."/>
            <person name="Liachko I."/>
            <person name="Sullivan S."/>
            <person name="Sone E.D."/>
            <person name="Koren S."/>
            <person name="Silverstein K.A.T."/>
            <person name="Beckman K.B."/>
            <person name="Gohl D.M."/>
        </authorList>
    </citation>
    <scope>NUCLEOTIDE SEQUENCE</scope>
    <source>
        <strain evidence="2">Duluth1</strain>
        <tissue evidence="2">Whole animal</tissue>
    </source>
</reference>
<accession>A0A9D4I3B7</accession>
<gene>
    <name evidence="2" type="ORF">DPMN_180968</name>
</gene>